<keyword evidence="1" id="KW-0472">Membrane</keyword>
<accession>A0ABV4XNT0</accession>
<dbReference type="Proteomes" id="UP001576784">
    <property type="component" value="Unassembled WGS sequence"/>
</dbReference>
<gene>
    <name evidence="2" type="ORF">ACE1CI_10620</name>
</gene>
<sequence length="240" mass="27174">MKMTQNKSVQGIEMEIESSNSAFLALATTFIRVGTLCLTIGTIFILALAINSLIQNKISGSAIPEVPSFQEPLSFSQIVDTDSIALPPAQEAFYSTDRNYVFVLSTPDNWKSKQAEGQLFQVNANRRKLLWTRRLPHEYRPRYVLVGNRGQVLLFDEWINVKSRYAVMELNRENRLVFEYDFDAIQKVLGVPEARIVEMARYGWWIGSRPTLDTSGETARVEVAGKILTINLNSGHLSKQ</sequence>
<proteinExistence type="predicted"/>
<reference evidence="2 3" key="1">
    <citation type="submission" date="2024-09" db="EMBL/GenBank/DDBJ databases">
        <title>Floridaenema gen nov. (Aerosakkonemataceae, Aerosakkonematales ord. nov., Cyanobacteria) from benthic tropical and subtropical fresh waters, with the description of four new species.</title>
        <authorList>
            <person name="Moretto J.A."/>
            <person name="Berthold D.E."/>
            <person name="Lefler F.W."/>
            <person name="Huang I.-S."/>
            <person name="Laughinghouse H. IV."/>
        </authorList>
    </citation>
    <scope>NUCLEOTIDE SEQUENCE [LARGE SCALE GENOMIC DNA]</scope>
    <source>
        <strain evidence="2 3">BLCC-F50</strain>
    </source>
</reference>
<feature type="transmembrane region" description="Helical" evidence="1">
    <location>
        <begin position="21"/>
        <end position="50"/>
    </location>
</feature>
<protein>
    <submittedName>
        <fullName evidence="2">Uncharacterized protein</fullName>
    </submittedName>
</protein>
<organism evidence="2 3">
    <name type="scientific">Floridaenema flaviceps BLCC-F50</name>
    <dbReference type="NCBI Taxonomy" id="3153642"/>
    <lineage>
        <taxon>Bacteria</taxon>
        <taxon>Bacillati</taxon>
        <taxon>Cyanobacteriota</taxon>
        <taxon>Cyanophyceae</taxon>
        <taxon>Oscillatoriophycideae</taxon>
        <taxon>Aerosakkonematales</taxon>
        <taxon>Aerosakkonemataceae</taxon>
        <taxon>Floridanema</taxon>
        <taxon>Floridanema flaviceps</taxon>
    </lineage>
</organism>
<keyword evidence="1" id="KW-1133">Transmembrane helix</keyword>
<keyword evidence="1" id="KW-0812">Transmembrane</keyword>
<evidence type="ECO:0000256" key="1">
    <source>
        <dbReference type="SAM" id="Phobius"/>
    </source>
</evidence>
<dbReference type="RefSeq" id="WP_413263017.1">
    <property type="nucleotide sequence ID" value="NZ_JBHFNR010000075.1"/>
</dbReference>
<dbReference type="EMBL" id="JBHFNR010000075">
    <property type="protein sequence ID" value="MFB2893355.1"/>
    <property type="molecule type" value="Genomic_DNA"/>
</dbReference>
<name>A0ABV4XNT0_9CYAN</name>
<comment type="caution">
    <text evidence="2">The sequence shown here is derived from an EMBL/GenBank/DDBJ whole genome shotgun (WGS) entry which is preliminary data.</text>
</comment>
<keyword evidence="3" id="KW-1185">Reference proteome</keyword>
<evidence type="ECO:0000313" key="3">
    <source>
        <dbReference type="Proteomes" id="UP001576784"/>
    </source>
</evidence>
<evidence type="ECO:0000313" key="2">
    <source>
        <dbReference type="EMBL" id="MFB2893355.1"/>
    </source>
</evidence>